<evidence type="ECO:0000256" key="4">
    <source>
        <dbReference type="ARBA" id="ARBA00022691"/>
    </source>
</evidence>
<evidence type="ECO:0000256" key="2">
    <source>
        <dbReference type="ARBA" id="ARBA00022603"/>
    </source>
</evidence>
<dbReference type="SUPFAM" id="SSF53335">
    <property type="entry name" value="S-adenosyl-L-methionine-dependent methyltransferases"/>
    <property type="match status" value="1"/>
</dbReference>
<dbReference type="GO" id="GO:0032259">
    <property type="term" value="P:methylation"/>
    <property type="evidence" value="ECO:0007669"/>
    <property type="project" value="UniProtKB-KW"/>
</dbReference>
<evidence type="ECO:0000256" key="5">
    <source>
        <dbReference type="ARBA" id="ARBA00022747"/>
    </source>
</evidence>
<keyword evidence="3 7" id="KW-0808">Transferase</keyword>
<dbReference type="PROSITE" id="PS51679">
    <property type="entry name" value="SAM_MT_C5"/>
    <property type="match status" value="1"/>
</dbReference>
<dbReference type="Gene3D" id="3.90.120.10">
    <property type="entry name" value="DNA Methylase, subunit A, domain 2"/>
    <property type="match status" value="1"/>
</dbReference>
<comment type="similarity">
    <text evidence="7 8">Belongs to the class I-like SAM-binding methyltransferase superfamily. C5-methyltransferase family.</text>
</comment>
<dbReference type="Pfam" id="PF00145">
    <property type="entry name" value="DNA_methylase"/>
    <property type="match status" value="1"/>
</dbReference>
<dbReference type="NCBIfam" id="TIGR00675">
    <property type="entry name" value="dcm"/>
    <property type="match status" value="1"/>
</dbReference>
<dbReference type="Gene3D" id="3.40.50.150">
    <property type="entry name" value="Vaccinia Virus protein VP39"/>
    <property type="match status" value="1"/>
</dbReference>
<keyword evidence="5" id="KW-0680">Restriction system</keyword>
<proteinExistence type="inferred from homology"/>
<organism evidence="9 10">
    <name type="scientific">Danxiaibacter flavus</name>
    <dbReference type="NCBI Taxonomy" id="3049108"/>
    <lineage>
        <taxon>Bacteria</taxon>
        <taxon>Pseudomonadati</taxon>
        <taxon>Bacteroidota</taxon>
        <taxon>Chitinophagia</taxon>
        <taxon>Chitinophagales</taxon>
        <taxon>Chitinophagaceae</taxon>
        <taxon>Danxiaibacter</taxon>
    </lineage>
</organism>
<dbReference type="RefSeq" id="WP_369332427.1">
    <property type="nucleotide sequence ID" value="NZ_JAULBC010000012.1"/>
</dbReference>
<feature type="active site" evidence="7">
    <location>
        <position position="92"/>
    </location>
</feature>
<dbReference type="PANTHER" id="PTHR10629:SF52">
    <property type="entry name" value="DNA (CYTOSINE-5)-METHYLTRANSFERASE 1"/>
    <property type="match status" value="1"/>
</dbReference>
<dbReference type="GO" id="GO:0003886">
    <property type="term" value="F:DNA (cytosine-5-)-methyltransferase activity"/>
    <property type="evidence" value="ECO:0007669"/>
    <property type="project" value="UniProtKB-EC"/>
</dbReference>
<keyword evidence="10" id="KW-1185">Reference proteome</keyword>
<dbReference type="PROSITE" id="PS00095">
    <property type="entry name" value="C5_MTASE_2"/>
    <property type="match status" value="1"/>
</dbReference>
<reference evidence="9 10" key="1">
    <citation type="submission" date="2023-07" db="EMBL/GenBank/DDBJ databases">
        <authorList>
            <person name="Lian W.-H."/>
        </authorList>
    </citation>
    <scope>NUCLEOTIDE SEQUENCE [LARGE SCALE GENOMIC DNA]</scope>
    <source>
        <strain evidence="9 10">SYSU DXS3180</strain>
    </source>
</reference>
<evidence type="ECO:0000256" key="3">
    <source>
        <dbReference type="ARBA" id="ARBA00022679"/>
    </source>
</evidence>
<dbReference type="PRINTS" id="PR00105">
    <property type="entry name" value="C5METTRFRASE"/>
</dbReference>
<dbReference type="InterPro" id="IPR001525">
    <property type="entry name" value="C5_MeTfrase"/>
</dbReference>
<name>A0ABV3ZM89_9BACT</name>
<evidence type="ECO:0000313" key="9">
    <source>
        <dbReference type="EMBL" id="MEX6691011.1"/>
    </source>
</evidence>
<gene>
    <name evidence="9" type="ORF">QTN47_26115</name>
</gene>
<keyword evidence="2 7" id="KW-0489">Methyltransferase</keyword>
<dbReference type="PANTHER" id="PTHR10629">
    <property type="entry name" value="CYTOSINE-SPECIFIC METHYLTRANSFERASE"/>
    <property type="match status" value="1"/>
</dbReference>
<evidence type="ECO:0000256" key="7">
    <source>
        <dbReference type="PROSITE-ProRule" id="PRU01016"/>
    </source>
</evidence>
<dbReference type="Proteomes" id="UP001560573">
    <property type="component" value="Unassembled WGS sequence"/>
</dbReference>
<comment type="catalytic activity">
    <reaction evidence="6">
        <text>a 2'-deoxycytidine in DNA + S-adenosyl-L-methionine = a 5-methyl-2'-deoxycytidine in DNA + S-adenosyl-L-homocysteine + H(+)</text>
        <dbReference type="Rhea" id="RHEA:13681"/>
        <dbReference type="Rhea" id="RHEA-COMP:11369"/>
        <dbReference type="Rhea" id="RHEA-COMP:11370"/>
        <dbReference type="ChEBI" id="CHEBI:15378"/>
        <dbReference type="ChEBI" id="CHEBI:57856"/>
        <dbReference type="ChEBI" id="CHEBI:59789"/>
        <dbReference type="ChEBI" id="CHEBI:85452"/>
        <dbReference type="ChEBI" id="CHEBI:85454"/>
        <dbReference type="EC" id="2.1.1.37"/>
    </reaction>
</comment>
<evidence type="ECO:0000256" key="6">
    <source>
        <dbReference type="ARBA" id="ARBA00047422"/>
    </source>
</evidence>
<dbReference type="EC" id="2.1.1.37" evidence="1"/>
<sequence>MKKLSQQDKPKLKAVDFFCCSGGVTCGFRKAGITVLGGIDIDDSYKETYEKNNKGAAFIQADIASYQPEQLAADLNIVPNMDDMVFVGCSPCQYYTTMQTDKTKSSGGKLLLEEFKRFVDYFRPGFLFVENVPGLETKAGSPLARFKNYIESLGYVFDDDIVNASDYKVPQNRKRYVLVATRLGKQIKIPIPKNRTQVTVRHAIGHLPEIEAGHKDDGIDKHWTGRLETINLKRIRKTPHDGGTRLAWKDDDDLQLKCYKGKDKTFIDVYSRIFWDLPSPTITTKFYSISNGRFGHPEQDRGLSIKEGAILQSFPANYHFYSNSMVVAARMIGNAVPPKLAQAIAECLLQCYKHYGSIQNQGQSS</sequence>
<accession>A0ABV3ZM89</accession>
<keyword evidence="4 7" id="KW-0949">S-adenosyl-L-methionine</keyword>
<evidence type="ECO:0000313" key="10">
    <source>
        <dbReference type="Proteomes" id="UP001560573"/>
    </source>
</evidence>
<comment type="caution">
    <text evidence="9">The sequence shown here is derived from an EMBL/GenBank/DDBJ whole genome shotgun (WGS) entry which is preliminary data.</text>
</comment>
<evidence type="ECO:0000256" key="8">
    <source>
        <dbReference type="RuleBase" id="RU000416"/>
    </source>
</evidence>
<dbReference type="InterPro" id="IPR050390">
    <property type="entry name" value="C5-Methyltransferase"/>
</dbReference>
<dbReference type="InterPro" id="IPR029063">
    <property type="entry name" value="SAM-dependent_MTases_sf"/>
</dbReference>
<dbReference type="EMBL" id="JAULBC010000012">
    <property type="protein sequence ID" value="MEX6691011.1"/>
    <property type="molecule type" value="Genomic_DNA"/>
</dbReference>
<evidence type="ECO:0000256" key="1">
    <source>
        <dbReference type="ARBA" id="ARBA00011975"/>
    </source>
</evidence>
<protein>
    <recommendedName>
        <fullName evidence="1">DNA (cytosine-5-)-methyltransferase</fullName>
        <ecNumber evidence="1">2.1.1.37</ecNumber>
    </recommendedName>
</protein>
<dbReference type="InterPro" id="IPR031303">
    <property type="entry name" value="C5_meth_CS"/>
</dbReference>